<dbReference type="GO" id="GO:0016020">
    <property type="term" value="C:membrane"/>
    <property type="evidence" value="ECO:0007669"/>
    <property type="project" value="UniProtKB-SubCell"/>
</dbReference>
<dbReference type="InterPro" id="IPR017972">
    <property type="entry name" value="Cyt_P450_CS"/>
</dbReference>
<organism evidence="14">
    <name type="scientific">Rhizophora mucronata</name>
    <name type="common">Asiatic mangrove</name>
    <dbReference type="NCBI Taxonomy" id="61149"/>
    <lineage>
        <taxon>Eukaryota</taxon>
        <taxon>Viridiplantae</taxon>
        <taxon>Streptophyta</taxon>
        <taxon>Embryophyta</taxon>
        <taxon>Tracheophyta</taxon>
        <taxon>Spermatophyta</taxon>
        <taxon>Magnoliopsida</taxon>
        <taxon>eudicotyledons</taxon>
        <taxon>Gunneridae</taxon>
        <taxon>Pentapetalae</taxon>
        <taxon>rosids</taxon>
        <taxon>fabids</taxon>
        <taxon>Malpighiales</taxon>
        <taxon>Rhizophoraceae</taxon>
        <taxon>Rhizophora</taxon>
    </lineage>
</organism>
<dbReference type="EMBL" id="GGEC01034513">
    <property type="protein sequence ID" value="MBX14997.1"/>
    <property type="molecule type" value="Transcribed_RNA"/>
</dbReference>
<name>A0A2P2LAK2_RHIMU</name>
<evidence type="ECO:0000256" key="7">
    <source>
        <dbReference type="ARBA" id="ARBA00022989"/>
    </source>
</evidence>
<dbReference type="PRINTS" id="PR00385">
    <property type="entry name" value="P450"/>
</dbReference>
<keyword evidence="11" id="KW-0472">Membrane</keyword>
<keyword evidence="9 12" id="KW-0408">Iron</keyword>
<dbReference type="GO" id="GO:0016709">
    <property type="term" value="F:oxidoreductase activity, acting on paired donors, with incorporation or reduction of molecular oxygen, NAD(P)H as one donor, and incorporation of one atom of oxygen"/>
    <property type="evidence" value="ECO:0007669"/>
    <property type="project" value="TreeGrafter"/>
</dbReference>
<comment type="similarity">
    <text evidence="3 13">Belongs to the cytochrome P450 family.</text>
</comment>
<evidence type="ECO:0000256" key="4">
    <source>
        <dbReference type="ARBA" id="ARBA00022617"/>
    </source>
</evidence>
<dbReference type="GO" id="GO:0020037">
    <property type="term" value="F:heme binding"/>
    <property type="evidence" value="ECO:0007669"/>
    <property type="project" value="InterPro"/>
</dbReference>
<accession>A0A2P2LAK2</accession>
<dbReference type="PANTHER" id="PTHR24298:SF908">
    <property type="entry name" value="CYTOCHROME P450 FAMILY PROTEIN"/>
    <property type="match status" value="1"/>
</dbReference>
<dbReference type="InterPro" id="IPR036396">
    <property type="entry name" value="Cyt_P450_sf"/>
</dbReference>
<dbReference type="FunFam" id="1.10.630.10:FF:000012">
    <property type="entry name" value="Cytochrome P450 family protein"/>
    <property type="match status" value="1"/>
</dbReference>
<dbReference type="InterPro" id="IPR002401">
    <property type="entry name" value="Cyt_P450_E_grp-I"/>
</dbReference>
<evidence type="ECO:0000256" key="12">
    <source>
        <dbReference type="PIRSR" id="PIRSR602401-1"/>
    </source>
</evidence>
<dbReference type="PROSITE" id="PS00086">
    <property type="entry name" value="CYTOCHROME_P450"/>
    <property type="match status" value="1"/>
</dbReference>
<dbReference type="PRINTS" id="PR00463">
    <property type="entry name" value="EP450I"/>
</dbReference>
<evidence type="ECO:0000256" key="11">
    <source>
        <dbReference type="ARBA" id="ARBA00023136"/>
    </source>
</evidence>
<protein>
    <recommendedName>
        <fullName evidence="15">Cytochrome P450 89A2-like</fullName>
    </recommendedName>
</protein>
<sequence length="528" mass="61004">METEFIALISILSCVLLAPIFKVLVQPTRNREPTNKHKLPPGPPTIPIFSSLLWLPKSFAEIELVLKNLRSKYGPIITLYIRSRPAIFIASHSLAHKALIQNGAVFADRPPTLPTNKLSSCDNLKINSAFYGPTWRLLRRNLTSEILHHSRIKSYSPARKWVLEILINRLKSHSQSSDHRHVIVKDHFQYAMFCLLVLVCFGDKLDEEKIREVEEVQRHRLLTFDRHNILNFWPGLTKILFHRRWKELFRLHENQEKVLAPLIRARQNAKHEKHMSKAKEEDDFTVCYVDTLLDLEIPDGDDKKRKLQLGEIIALCSEFLDGGTDTTSTALQWVMANLVKYPHIQEKLFTEINVVMVAEEEEVKEDELQKMPYLKAIILEGLRRHPPGHFVLPHAVTQDTILEGFLIPKNGVVNFTVAEMGLDPKVWEDPMEFKPERFLHNNNGKDEVEAFDLTGNREIKMMPFGAGRRMCPGYHLAMLHLEYYVANLVWNFKWTAADGDDIDLSEKQEFTTVMKHPLEAIISPRKNA</sequence>
<evidence type="ECO:0000256" key="10">
    <source>
        <dbReference type="ARBA" id="ARBA00023033"/>
    </source>
</evidence>
<dbReference type="PANTHER" id="PTHR24298">
    <property type="entry name" value="FLAVONOID 3'-MONOOXYGENASE-RELATED"/>
    <property type="match status" value="1"/>
</dbReference>
<keyword evidence="5" id="KW-0812">Transmembrane</keyword>
<evidence type="ECO:0000256" key="1">
    <source>
        <dbReference type="ARBA" id="ARBA00001971"/>
    </source>
</evidence>
<dbReference type="EMBL" id="GGEC01034516">
    <property type="protein sequence ID" value="MBX15000.1"/>
    <property type="molecule type" value="Transcribed_RNA"/>
</dbReference>
<dbReference type="CDD" id="cd11075">
    <property type="entry name" value="CYP77_89"/>
    <property type="match status" value="1"/>
</dbReference>
<evidence type="ECO:0000256" key="6">
    <source>
        <dbReference type="ARBA" id="ARBA00022723"/>
    </source>
</evidence>
<dbReference type="EMBL" id="GGEC01034518">
    <property type="protein sequence ID" value="MBX15002.1"/>
    <property type="molecule type" value="Transcribed_RNA"/>
</dbReference>
<evidence type="ECO:0000256" key="9">
    <source>
        <dbReference type="ARBA" id="ARBA00023004"/>
    </source>
</evidence>
<evidence type="ECO:0008006" key="15">
    <source>
        <dbReference type="Google" id="ProtNLM"/>
    </source>
</evidence>
<keyword evidence="4 12" id="KW-0349">Heme</keyword>
<proteinExistence type="inferred from homology"/>
<dbReference type="SUPFAM" id="SSF48264">
    <property type="entry name" value="Cytochrome P450"/>
    <property type="match status" value="1"/>
</dbReference>
<keyword evidence="10 13" id="KW-0503">Monooxygenase</keyword>
<evidence type="ECO:0000256" key="2">
    <source>
        <dbReference type="ARBA" id="ARBA00004167"/>
    </source>
</evidence>
<comment type="cofactor">
    <cofactor evidence="1 12">
        <name>heme</name>
        <dbReference type="ChEBI" id="CHEBI:30413"/>
    </cofactor>
</comment>
<evidence type="ECO:0000256" key="8">
    <source>
        <dbReference type="ARBA" id="ARBA00023002"/>
    </source>
</evidence>
<dbReference type="Gene3D" id="1.10.630.10">
    <property type="entry name" value="Cytochrome P450"/>
    <property type="match status" value="1"/>
</dbReference>
<dbReference type="EMBL" id="GGEC01034515">
    <property type="protein sequence ID" value="MBX14999.1"/>
    <property type="molecule type" value="Transcribed_RNA"/>
</dbReference>
<comment type="subcellular location">
    <subcellularLocation>
        <location evidence="2">Membrane</location>
        <topology evidence="2">Single-pass membrane protein</topology>
    </subcellularLocation>
</comment>
<dbReference type="InterPro" id="IPR051103">
    <property type="entry name" value="Plant_metabolite_P450s"/>
</dbReference>
<keyword evidence="8 13" id="KW-0560">Oxidoreductase</keyword>
<dbReference type="AlphaFoldDB" id="A0A2P2LAK2"/>
<keyword evidence="6 12" id="KW-0479">Metal-binding</keyword>
<dbReference type="GO" id="GO:0005506">
    <property type="term" value="F:iron ion binding"/>
    <property type="evidence" value="ECO:0007669"/>
    <property type="project" value="InterPro"/>
</dbReference>
<evidence type="ECO:0000256" key="5">
    <source>
        <dbReference type="ARBA" id="ARBA00022692"/>
    </source>
</evidence>
<dbReference type="InterPro" id="IPR001128">
    <property type="entry name" value="Cyt_P450"/>
</dbReference>
<dbReference type="Pfam" id="PF00067">
    <property type="entry name" value="p450"/>
    <property type="match status" value="1"/>
</dbReference>
<keyword evidence="7" id="KW-1133">Transmembrane helix</keyword>
<evidence type="ECO:0000313" key="14">
    <source>
        <dbReference type="EMBL" id="MBX15002.1"/>
    </source>
</evidence>
<reference evidence="14" key="1">
    <citation type="submission" date="2018-02" db="EMBL/GenBank/DDBJ databases">
        <title>Rhizophora mucronata_Transcriptome.</title>
        <authorList>
            <person name="Meera S.P."/>
            <person name="Sreeshan A."/>
            <person name="Augustine A."/>
        </authorList>
    </citation>
    <scope>NUCLEOTIDE SEQUENCE</scope>
    <source>
        <tissue evidence="14">Leaf</tissue>
    </source>
</reference>
<evidence type="ECO:0000256" key="13">
    <source>
        <dbReference type="RuleBase" id="RU000461"/>
    </source>
</evidence>
<feature type="binding site" description="axial binding residue" evidence="12">
    <location>
        <position position="471"/>
    </location>
    <ligand>
        <name>heme</name>
        <dbReference type="ChEBI" id="CHEBI:30413"/>
    </ligand>
    <ligandPart>
        <name>Fe</name>
        <dbReference type="ChEBI" id="CHEBI:18248"/>
    </ligandPart>
</feature>
<evidence type="ECO:0000256" key="3">
    <source>
        <dbReference type="ARBA" id="ARBA00010617"/>
    </source>
</evidence>